<name>A0A0K1Q6V2_9BACT</name>
<dbReference type="Gene3D" id="3.30.565.10">
    <property type="entry name" value="Histidine kinase-like ATPase, C-terminal domain"/>
    <property type="match status" value="1"/>
</dbReference>
<sequence>MTKGRLTRQELSWLLTQEAQHAAERLRSGVQVLRTHAPPPPPPPDAAITNADPSMHVDASLDALDDVMRMLSNLNQRSSSAASPPRRGRIDLAALLVEIAPEARVSIEPGSGTEVFGDEADFRRMLQVMLGHASGEGQAATVRRDGDDVRISVSLGPDASPTAETERAWLSRMALRYGGRYELEGGTEVLLFPAEGAVDKSEREALRRELDEARKQGEVYARELAAVFERGEDVASVSSVPPPHGVQPATRFATVTKLCAGVASELRATLGPVSRDLAGLRRHDVTDEQLDGMRRRIQHAKEMVASLANIGNLDAEEFAVEVDLAEAARAALRDSAAVAERGGVNVAMQTKGEGGAYVRAGTKAVAALVRELVMHAVAASPRGATVDVAVLAEESATSGPGFVVDDAGQPLPASARRAFLALETHAGAYGRPTGLPIFMAAELAACQGAVLELSDSPLGGSVWPFASRRDDQLAIVTIADLRNLRARLG</sequence>
<proteinExistence type="predicted"/>
<dbReference type="PANTHER" id="PTHR45436:SF15">
    <property type="entry name" value="SENSOR HISTIDINE KINASE CUSS"/>
    <property type="match status" value="1"/>
</dbReference>
<evidence type="ECO:0000313" key="10">
    <source>
        <dbReference type="EMBL" id="AKV01463.1"/>
    </source>
</evidence>
<dbReference type="EMBL" id="CP012333">
    <property type="protein sequence ID" value="AKV01463.1"/>
    <property type="molecule type" value="Genomic_DNA"/>
</dbReference>
<gene>
    <name evidence="10" type="ORF">AKJ09_08126</name>
</gene>
<accession>A0A0K1Q6V2</accession>
<dbReference type="GO" id="GO:0005886">
    <property type="term" value="C:plasma membrane"/>
    <property type="evidence" value="ECO:0007669"/>
    <property type="project" value="TreeGrafter"/>
</dbReference>
<evidence type="ECO:0000256" key="1">
    <source>
        <dbReference type="ARBA" id="ARBA00000085"/>
    </source>
</evidence>
<evidence type="ECO:0000256" key="9">
    <source>
        <dbReference type="SAM" id="MobiDB-lite"/>
    </source>
</evidence>
<keyword evidence="5" id="KW-0808">Transferase</keyword>
<evidence type="ECO:0000256" key="8">
    <source>
        <dbReference type="ARBA" id="ARBA00023136"/>
    </source>
</evidence>
<evidence type="ECO:0000256" key="2">
    <source>
        <dbReference type="ARBA" id="ARBA00004141"/>
    </source>
</evidence>
<dbReference type="RefSeq" id="WP_146652560.1">
    <property type="nucleotide sequence ID" value="NZ_CP012333.1"/>
</dbReference>
<evidence type="ECO:0000256" key="3">
    <source>
        <dbReference type="ARBA" id="ARBA00012438"/>
    </source>
</evidence>
<dbReference type="GO" id="GO:0000160">
    <property type="term" value="P:phosphorelay signal transduction system"/>
    <property type="evidence" value="ECO:0007669"/>
    <property type="project" value="UniProtKB-KW"/>
</dbReference>
<evidence type="ECO:0000256" key="5">
    <source>
        <dbReference type="ARBA" id="ARBA00022679"/>
    </source>
</evidence>
<evidence type="ECO:0000313" key="11">
    <source>
        <dbReference type="Proteomes" id="UP000064967"/>
    </source>
</evidence>
<dbReference type="PANTHER" id="PTHR45436">
    <property type="entry name" value="SENSOR HISTIDINE KINASE YKOH"/>
    <property type="match status" value="1"/>
</dbReference>
<keyword evidence="7" id="KW-0902">Two-component regulatory system</keyword>
<dbReference type="InterPro" id="IPR050428">
    <property type="entry name" value="TCS_sensor_his_kinase"/>
</dbReference>
<keyword evidence="8" id="KW-0472">Membrane</keyword>
<dbReference type="EC" id="2.7.13.3" evidence="3"/>
<dbReference type="STRING" id="1391654.AKJ09_08126"/>
<dbReference type="InterPro" id="IPR036890">
    <property type="entry name" value="HATPase_C_sf"/>
</dbReference>
<evidence type="ECO:0000256" key="7">
    <source>
        <dbReference type="ARBA" id="ARBA00023012"/>
    </source>
</evidence>
<organism evidence="10 11">
    <name type="scientific">Labilithrix luteola</name>
    <dbReference type="NCBI Taxonomy" id="1391654"/>
    <lineage>
        <taxon>Bacteria</taxon>
        <taxon>Pseudomonadati</taxon>
        <taxon>Myxococcota</taxon>
        <taxon>Polyangia</taxon>
        <taxon>Polyangiales</taxon>
        <taxon>Labilitrichaceae</taxon>
        <taxon>Labilithrix</taxon>
    </lineage>
</organism>
<keyword evidence="6" id="KW-0418">Kinase</keyword>
<dbReference type="GO" id="GO:0004673">
    <property type="term" value="F:protein histidine kinase activity"/>
    <property type="evidence" value="ECO:0007669"/>
    <property type="project" value="UniProtKB-EC"/>
</dbReference>
<comment type="catalytic activity">
    <reaction evidence="1">
        <text>ATP + protein L-histidine = ADP + protein N-phospho-L-histidine.</text>
        <dbReference type="EC" id="2.7.13.3"/>
    </reaction>
</comment>
<comment type="subcellular location">
    <subcellularLocation>
        <location evidence="2">Membrane</location>
        <topology evidence="2">Multi-pass membrane protein</topology>
    </subcellularLocation>
</comment>
<evidence type="ECO:0000256" key="6">
    <source>
        <dbReference type="ARBA" id="ARBA00022777"/>
    </source>
</evidence>
<dbReference type="OrthoDB" id="5498501at2"/>
<feature type="region of interest" description="Disordered" evidence="9">
    <location>
        <begin position="33"/>
        <end position="52"/>
    </location>
</feature>
<dbReference type="KEGG" id="llu:AKJ09_08126"/>
<protein>
    <recommendedName>
        <fullName evidence="3">histidine kinase</fullName>
        <ecNumber evidence="3">2.7.13.3</ecNumber>
    </recommendedName>
</protein>
<evidence type="ECO:0000256" key="4">
    <source>
        <dbReference type="ARBA" id="ARBA00022553"/>
    </source>
</evidence>
<dbReference type="AlphaFoldDB" id="A0A0K1Q6V2"/>
<keyword evidence="4" id="KW-0597">Phosphoprotein</keyword>
<dbReference type="PATRIC" id="fig|1391654.3.peg.8239"/>
<dbReference type="Proteomes" id="UP000064967">
    <property type="component" value="Chromosome"/>
</dbReference>
<keyword evidence="11" id="KW-1185">Reference proteome</keyword>
<reference evidence="10 11" key="1">
    <citation type="submission" date="2015-08" db="EMBL/GenBank/DDBJ databases">
        <authorList>
            <person name="Babu N.S."/>
            <person name="Beckwith C.J."/>
            <person name="Beseler K.G."/>
            <person name="Brison A."/>
            <person name="Carone J.V."/>
            <person name="Caskin T.P."/>
            <person name="Diamond M."/>
            <person name="Durham M.E."/>
            <person name="Foxe J.M."/>
            <person name="Go M."/>
            <person name="Henderson B.A."/>
            <person name="Jones I.B."/>
            <person name="McGettigan J.A."/>
            <person name="Micheletti S.J."/>
            <person name="Nasrallah M.E."/>
            <person name="Ortiz D."/>
            <person name="Piller C.R."/>
            <person name="Privatt S.R."/>
            <person name="Schneider S.L."/>
            <person name="Sharp S."/>
            <person name="Smith T.C."/>
            <person name="Stanton J.D."/>
            <person name="Ullery H.E."/>
            <person name="Wilson R.J."/>
            <person name="Serrano M.G."/>
            <person name="Buck G."/>
            <person name="Lee V."/>
            <person name="Wang Y."/>
            <person name="Carvalho R."/>
            <person name="Voegtly L."/>
            <person name="Shi R."/>
            <person name="Duckworth R."/>
            <person name="Johnson A."/>
            <person name="Loviza R."/>
            <person name="Walstead R."/>
            <person name="Shah Z."/>
            <person name="Kiflezghi M."/>
            <person name="Wade K."/>
            <person name="Ball S.L."/>
            <person name="Bradley K.W."/>
            <person name="Asai D.J."/>
            <person name="Bowman C.A."/>
            <person name="Russell D.A."/>
            <person name="Pope W.H."/>
            <person name="Jacobs-Sera D."/>
            <person name="Hendrix R.W."/>
            <person name="Hatfull G.F."/>
        </authorList>
    </citation>
    <scope>NUCLEOTIDE SEQUENCE [LARGE SCALE GENOMIC DNA]</scope>
    <source>
        <strain evidence="10 11">DSM 27648</strain>
    </source>
</reference>